<keyword evidence="1" id="KW-1133">Transmembrane helix</keyword>
<evidence type="ECO:0000313" key="3">
    <source>
        <dbReference type="Proteomes" id="UP001279642"/>
    </source>
</evidence>
<accession>A0ABU5EGI0</accession>
<dbReference type="RefSeq" id="WP_320510596.1">
    <property type="nucleotide sequence ID" value="NZ_JAXCLW010000010.1"/>
</dbReference>
<keyword evidence="1" id="KW-0472">Membrane</keyword>
<sequence length="51" mass="5513">MTNERPPHLPPEKARAGRISGRVVTVLVAGFVLVVLLLGGAWLYWSGTTPK</sequence>
<organism evidence="2 3">
    <name type="scientific">Dongia soli</name>
    <dbReference type="NCBI Taxonomy" id="600628"/>
    <lineage>
        <taxon>Bacteria</taxon>
        <taxon>Pseudomonadati</taxon>
        <taxon>Pseudomonadota</taxon>
        <taxon>Alphaproteobacteria</taxon>
        <taxon>Rhodospirillales</taxon>
        <taxon>Dongiaceae</taxon>
        <taxon>Dongia</taxon>
    </lineage>
</organism>
<keyword evidence="3" id="KW-1185">Reference proteome</keyword>
<reference evidence="2 3" key="1">
    <citation type="journal article" date="2016" name="Antonie Van Leeuwenhoek">
        <title>Dongia soli sp. nov., isolated from soil from Dokdo, Korea.</title>
        <authorList>
            <person name="Kim D.U."/>
            <person name="Lee H."/>
            <person name="Kim H."/>
            <person name="Kim S.G."/>
            <person name="Ka J.O."/>
        </authorList>
    </citation>
    <scope>NUCLEOTIDE SEQUENCE [LARGE SCALE GENOMIC DNA]</scope>
    <source>
        <strain evidence="2 3">D78</strain>
    </source>
</reference>
<name>A0ABU5EGI0_9PROT</name>
<dbReference type="Proteomes" id="UP001279642">
    <property type="component" value="Unassembled WGS sequence"/>
</dbReference>
<proteinExistence type="predicted"/>
<comment type="caution">
    <text evidence="2">The sequence shown here is derived from an EMBL/GenBank/DDBJ whole genome shotgun (WGS) entry which is preliminary data.</text>
</comment>
<feature type="transmembrane region" description="Helical" evidence="1">
    <location>
        <begin position="23"/>
        <end position="45"/>
    </location>
</feature>
<dbReference type="EMBL" id="JAXCLW010000010">
    <property type="protein sequence ID" value="MDY0885523.1"/>
    <property type="molecule type" value="Genomic_DNA"/>
</dbReference>
<evidence type="ECO:0000256" key="1">
    <source>
        <dbReference type="SAM" id="Phobius"/>
    </source>
</evidence>
<evidence type="ECO:0000313" key="2">
    <source>
        <dbReference type="EMBL" id="MDY0885523.1"/>
    </source>
</evidence>
<protein>
    <submittedName>
        <fullName evidence="2">Uncharacterized protein</fullName>
    </submittedName>
</protein>
<keyword evidence="1" id="KW-0812">Transmembrane</keyword>
<gene>
    <name evidence="2" type="ORF">SMD27_21970</name>
</gene>